<evidence type="ECO:0000313" key="2">
    <source>
        <dbReference type="EMBL" id="KIH86039.1"/>
    </source>
</evidence>
<dbReference type="STRING" id="226910.UCMB321_0406"/>
<sequence>MHGTWRQRGRSGLGCAVPGTGSRGGAVKLLRGDRERGGKRLQSQQTASHQQREFFTKRGGFQCHLISPGFLRAICPRWGPHAYRWSEKDAG</sequence>
<gene>
    <name evidence="2" type="ORF">UCMB321_0406</name>
</gene>
<name>A0A0C2EJ16_9PSED</name>
<dbReference type="AlphaFoldDB" id="A0A0C2EJ16"/>
<evidence type="ECO:0000256" key="1">
    <source>
        <dbReference type="SAM" id="MobiDB-lite"/>
    </source>
</evidence>
<proteinExistence type="predicted"/>
<accession>A0A0C2EJ16</accession>
<feature type="region of interest" description="Disordered" evidence="1">
    <location>
        <begin position="1"/>
        <end position="51"/>
    </location>
</feature>
<dbReference type="Proteomes" id="UP000031535">
    <property type="component" value="Unassembled WGS sequence"/>
</dbReference>
<protein>
    <submittedName>
        <fullName evidence="2">Uncharacterized protein</fullName>
    </submittedName>
</protein>
<dbReference type="PATRIC" id="fig|226910.6.peg.404"/>
<keyword evidence="3" id="KW-1185">Reference proteome</keyword>
<organism evidence="2 3">
    <name type="scientific">Pseudomonas batumici</name>
    <dbReference type="NCBI Taxonomy" id="226910"/>
    <lineage>
        <taxon>Bacteria</taxon>
        <taxon>Pseudomonadati</taxon>
        <taxon>Pseudomonadota</taxon>
        <taxon>Gammaproteobacteria</taxon>
        <taxon>Pseudomonadales</taxon>
        <taxon>Pseudomonadaceae</taxon>
        <taxon>Pseudomonas</taxon>
    </lineage>
</organism>
<evidence type="ECO:0000313" key="3">
    <source>
        <dbReference type="Proteomes" id="UP000031535"/>
    </source>
</evidence>
<comment type="caution">
    <text evidence="2">The sequence shown here is derived from an EMBL/GenBank/DDBJ whole genome shotgun (WGS) entry which is preliminary data.</text>
</comment>
<reference evidence="2 3" key="1">
    <citation type="submission" date="2015-01" db="EMBL/GenBank/DDBJ databases">
        <title>Complete genome of Pseudomonas batumici UCM B-321 producer of the batumin antibiotic with strong antistaphilococcal and potential anticancer activity.</title>
        <authorList>
            <person name="Klochko V.V."/>
            <person name="Zelena L.B."/>
            <person name="Elena K.A."/>
            <person name="Reva O.N."/>
        </authorList>
    </citation>
    <scope>NUCLEOTIDE SEQUENCE [LARGE SCALE GENOMIC DNA]</scope>
    <source>
        <strain evidence="2 3">UCM B-321</strain>
    </source>
</reference>
<dbReference type="EMBL" id="JXDG01000003">
    <property type="protein sequence ID" value="KIH86039.1"/>
    <property type="molecule type" value="Genomic_DNA"/>
</dbReference>